<proteinExistence type="predicted"/>
<dbReference type="AlphaFoldDB" id="A0A919L525"/>
<keyword evidence="2" id="KW-0732">Signal</keyword>
<evidence type="ECO:0000313" key="5">
    <source>
        <dbReference type="Proteomes" id="UP000603708"/>
    </source>
</evidence>
<feature type="compositionally biased region" description="Polar residues" evidence="1">
    <location>
        <begin position="201"/>
        <end position="213"/>
    </location>
</feature>
<evidence type="ECO:0000259" key="3">
    <source>
        <dbReference type="Pfam" id="PF13349"/>
    </source>
</evidence>
<reference evidence="4" key="1">
    <citation type="journal article" date="2014" name="Int. J. Syst. Evol. Microbiol.">
        <title>Complete genome sequence of Corynebacterium casei LMG S-19264T (=DSM 44701T), isolated from a smear-ripened cheese.</title>
        <authorList>
            <consortium name="US DOE Joint Genome Institute (JGI-PGF)"/>
            <person name="Walter F."/>
            <person name="Albersmeier A."/>
            <person name="Kalinowski J."/>
            <person name="Ruckert C."/>
        </authorList>
    </citation>
    <scope>NUCLEOTIDE SEQUENCE</scope>
    <source>
        <strain evidence="4">JCM 5069</strain>
    </source>
</reference>
<reference evidence="4" key="2">
    <citation type="submission" date="2020-09" db="EMBL/GenBank/DDBJ databases">
        <authorList>
            <person name="Sun Q."/>
            <person name="Ohkuma M."/>
        </authorList>
    </citation>
    <scope>NUCLEOTIDE SEQUENCE</scope>
    <source>
        <strain evidence="4">JCM 5069</strain>
    </source>
</reference>
<dbReference type="InterPro" id="IPR025164">
    <property type="entry name" value="Toastrack_DUF4097"/>
</dbReference>
<feature type="chain" id="PRO_5038963410" evidence="2">
    <location>
        <begin position="35"/>
        <end position="265"/>
    </location>
</feature>
<evidence type="ECO:0000256" key="1">
    <source>
        <dbReference type="SAM" id="MobiDB-lite"/>
    </source>
</evidence>
<dbReference type="Pfam" id="PF13349">
    <property type="entry name" value="DUF4097"/>
    <property type="match status" value="1"/>
</dbReference>
<sequence>MTVRVRRPRHRGLRVLVAACSALAVVSLAGGCGAGDDNDPDHRAFTLHGTALTIDTDNSALDVVPVKGKQVRVTRWFKGRIVLGGDPKVSWAWRDDRLTLRVRCSGVVAVCSAKHRVEVPRDAAVSILNQDGRVTAHGFHTALKIRNDDGSVQVDDCSGPLDLQSSDGRVRADGITAHRVRATTGNGSIRLGLTRVPDQVTTRSDNGSTTLTLPRTGPDGSTVGYQVSASTDNGGVDISVPRDDHSPHRISAHTKNGKVTVRSAN</sequence>
<evidence type="ECO:0000256" key="2">
    <source>
        <dbReference type="SAM" id="SignalP"/>
    </source>
</evidence>
<feature type="region of interest" description="Disordered" evidence="1">
    <location>
        <begin position="201"/>
        <end position="221"/>
    </location>
</feature>
<evidence type="ECO:0000313" key="4">
    <source>
        <dbReference type="EMBL" id="GHH84373.1"/>
    </source>
</evidence>
<keyword evidence="5" id="KW-1185">Reference proteome</keyword>
<feature type="signal peptide" evidence="2">
    <location>
        <begin position="1"/>
        <end position="34"/>
    </location>
</feature>
<organism evidence="4 5">
    <name type="scientific">Streptomyces sulfonofaciens</name>
    <dbReference type="NCBI Taxonomy" id="68272"/>
    <lineage>
        <taxon>Bacteria</taxon>
        <taxon>Bacillati</taxon>
        <taxon>Actinomycetota</taxon>
        <taxon>Actinomycetes</taxon>
        <taxon>Kitasatosporales</taxon>
        <taxon>Streptomycetaceae</taxon>
        <taxon>Streptomyces</taxon>
    </lineage>
</organism>
<comment type="caution">
    <text evidence="4">The sequence shown here is derived from an EMBL/GenBank/DDBJ whole genome shotgun (WGS) entry which is preliminary data.</text>
</comment>
<gene>
    <name evidence="4" type="ORF">GCM10018793_48570</name>
</gene>
<protein>
    <submittedName>
        <fullName evidence="4">Lipoprotein</fullName>
    </submittedName>
</protein>
<accession>A0A919L525</accession>
<dbReference type="PROSITE" id="PS51257">
    <property type="entry name" value="PROKAR_LIPOPROTEIN"/>
    <property type="match status" value="1"/>
</dbReference>
<dbReference type="RefSeq" id="WP_189935527.1">
    <property type="nucleotide sequence ID" value="NZ_BNCD01000015.1"/>
</dbReference>
<feature type="domain" description="DUF4097" evidence="3">
    <location>
        <begin position="142"/>
        <end position="262"/>
    </location>
</feature>
<dbReference type="Proteomes" id="UP000603708">
    <property type="component" value="Unassembled WGS sequence"/>
</dbReference>
<name>A0A919L525_9ACTN</name>
<dbReference type="EMBL" id="BNCD01000015">
    <property type="protein sequence ID" value="GHH84373.1"/>
    <property type="molecule type" value="Genomic_DNA"/>
</dbReference>
<keyword evidence="4" id="KW-0449">Lipoprotein</keyword>